<name>A0A8H4VLJ5_9AGAR</name>
<dbReference type="EMBL" id="JAACJL010000057">
    <property type="protein sequence ID" value="KAF4612299.1"/>
    <property type="molecule type" value="Genomic_DNA"/>
</dbReference>
<evidence type="ECO:0000313" key="2">
    <source>
        <dbReference type="EMBL" id="KAF4612299.1"/>
    </source>
</evidence>
<protein>
    <submittedName>
        <fullName evidence="2">Uncharacterized protein</fullName>
    </submittedName>
</protein>
<sequence length="205" mass="22793">MSSKVDSSLNAAGLKPEETKNLPERSPNANEQPVLAGLRELYSCKPTEASYSYIDICMRDSLTGHLQRSFDIYSQDAVFHDPVGIAKGISSVRAQFMALAKIFEHADIPKFRLLQNPPTVPSNVLLIDQDVAYYRKGNSSSPTKTVNSLLTVKLDNSNKILSHTEEWDHKKTATSEDGFLGMLNEERKKFTAAVTEMMVGEKPKN</sequence>
<keyword evidence="3" id="KW-1185">Reference proteome</keyword>
<organism evidence="2 3">
    <name type="scientific">Agrocybe pediades</name>
    <dbReference type="NCBI Taxonomy" id="84607"/>
    <lineage>
        <taxon>Eukaryota</taxon>
        <taxon>Fungi</taxon>
        <taxon>Dikarya</taxon>
        <taxon>Basidiomycota</taxon>
        <taxon>Agaricomycotina</taxon>
        <taxon>Agaricomycetes</taxon>
        <taxon>Agaricomycetidae</taxon>
        <taxon>Agaricales</taxon>
        <taxon>Agaricineae</taxon>
        <taxon>Strophariaceae</taxon>
        <taxon>Agrocybe</taxon>
    </lineage>
</organism>
<dbReference type="PANTHER" id="PTHR34213">
    <property type="entry name" value="NUCLEAR TRANSPORT FACTOR 2 (NTF2) FAMILY PROTEIN"/>
    <property type="match status" value="1"/>
</dbReference>
<accession>A0A8H4VLJ5</accession>
<feature type="compositionally biased region" description="Polar residues" evidence="1">
    <location>
        <begin position="1"/>
        <end position="10"/>
    </location>
</feature>
<evidence type="ECO:0000256" key="1">
    <source>
        <dbReference type="SAM" id="MobiDB-lite"/>
    </source>
</evidence>
<gene>
    <name evidence="2" type="ORF">D9613_004258</name>
</gene>
<dbReference type="PANTHER" id="PTHR34213:SF2">
    <property type="entry name" value="NUCLEAR TRANSPORT FACTOR 2 (NTF2) FAMILY PROTEIN"/>
    <property type="match status" value="1"/>
</dbReference>
<dbReference type="AlphaFoldDB" id="A0A8H4VLJ5"/>
<reference evidence="2 3" key="1">
    <citation type="submission" date="2019-12" db="EMBL/GenBank/DDBJ databases">
        <authorList>
            <person name="Floudas D."/>
            <person name="Bentzer J."/>
            <person name="Ahren D."/>
            <person name="Johansson T."/>
            <person name="Persson P."/>
            <person name="Tunlid A."/>
        </authorList>
    </citation>
    <scope>NUCLEOTIDE SEQUENCE [LARGE SCALE GENOMIC DNA]</scope>
    <source>
        <strain evidence="2 3">CBS 102.39</strain>
    </source>
</reference>
<evidence type="ECO:0000313" key="3">
    <source>
        <dbReference type="Proteomes" id="UP000521872"/>
    </source>
</evidence>
<proteinExistence type="predicted"/>
<feature type="region of interest" description="Disordered" evidence="1">
    <location>
        <begin position="1"/>
        <end position="30"/>
    </location>
</feature>
<comment type="caution">
    <text evidence="2">The sequence shown here is derived from an EMBL/GenBank/DDBJ whole genome shotgun (WGS) entry which is preliminary data.</text>
</comment>
<dbReference type="Proteomes" id="UP000521872">
    <property type="component" value="Unassembled WGS sequence"/>
</dbReference>